<keyword evidence="1" id="KW-0812">Transmembrane</keyword>
<sequence>MIGLGSTFIIMACSIYLIVEGNEKNDSTKFYEGIIAMILSIFLMCLVIQNIKNTESMGEIYKFKRLNEMKLDDYGFGLFEYNGALYFKEADEGKCFDVRSGNEVIIGKDKIIMTLED</sequence>
<evidence type="ECO:0000313" key="2">
    <source>
        <dbReference type="EMBL" id="MFB9137793.1"/>
    </source>
</evidence>
<accession>A0ABV5HU83</accession>
<protein>
    <recommendedName>
        <fullName evidence="4">NfeD-like C-terminal domain-containing protein</fullName>
    </recommendedName>
</protein>
<dbReference type="RefSeq" id="WP_390198078.1">
    <property type="nucleotide sequence ID" value="NZ_JBHMEP010000022.1"/>
</dbReference>
<gene>
    <name evidence="2" type="ORF">ACFFUV_22860</name>
</gene>
<evidence type="ECO:0008006" key="4">
    <source>
        <dbReference type="Google" id="ProtNLM"/>
    </source>
</evidence>
<proteinExistence type="predicted"/>
<evidence type="ECO:0000256" key="1">
    <source>
        <dbReference type="SAM" id="Phobius"/>
    </source>
</evidence>
<feature type="transmembrane region" description="Helical" evidence="1">
    <location>
        <begin position="30"/>
        <end position="48"/>
    </location>
</feature>
<name>A0ABV5HU83_9VIBR</name>
<evidence type="ECO:0000313" key="3">
    <source>
        <dbReference type="Proteomes" id="UP001589645"/>
    </source>
</evidence>
<keyword evidence="1" id="KW-0472">Membrane</keyword>
<comment type="caution">
    <text evidence="2">The sequence shown here is derived from an EMBL/GenBank/DDBJ whole genome shotgun (WGS) entry which is preliminary data.</text>
</comment>
<keyword evidence="1" id="KW-1133">Transmembrane helix</keyword>
<organism evidence="2 3">
    <name type="scientific">Vibrio olivae</name>
    <dbReference type="NCBI Taxonomy" id="1243002"/>
    <lineage>
        <taxon>Bacteria</taxon>
        <taxon>Pseudomonadati</taxon>
        <taxon>Pseudomonadota</taxon>
        <taxon>Gammaproteobacteria</taxon>
        <taxon>Vibrionales</taxon>
        <taxon>Vibrionaceae</taxon>
        <taxon>Vibrio</taxon>
    </lineage>
</organism>
<reference evidence="2 3" key="1">
    <citation type="submission" date="2024-09" db="EMBL/GenBank/DDBJ databases">
        <authorList>
            <person name="Sun Q."/>
            <person name="Mori K."/>
        </authorList>
    </citation>
    <scope>NUCLEOTIDE SEQUENCE [LARGE SCALE GENOMIC DNA]</scope>
    <source>
        <strain evidence="2 3">CECT 8064</strain>
    </source>
</reference>
<dbReference type="Proteomes" id="UP001589645">
    <property type="component" value="Unassembled WGS sequence"/>
</dbReference>
<keyword evidence="3" id="KW-1185">Reference proteome</keyword>
<dbReference type="EMBL" id="JBHMEP010000022">
    <property type="protein sequence ID" value="MFB9137793.1"/>
    <property type="molecule type" value="Genomic_DNA"/>
</dbReference>